<dbReference type="PANTHER" id="PTHR13748">
    <property type="entry name" value="COBW-RELATED"/>
    <property type="match status" value="1"/>
</dbReference>
<comment type="caution">
    <text evidence="8">The sequence shown here is derived from an EMBL/GenBank/DDBJ whole genome shotgun (WGS) entry which is preliminary data.</text>
</comment>
<evidence type="ECO:0000256" key="3">
    <source>
        <dbReference type="ARBA" id="ARBA00023186"/>
    </source>
</evidence>
<keyword evidence="9" id="KW-1185">Reference proteome</keyword>
<name>A0AAW1RQ41_9CHLO</name>
<feature type="domain" description="CobW C-terminal" evidence="7">
    <location>
        <begin position="377"/>
        <end position="471"/>
    </location>
</feature>
<feature type="compositionally biased region" description="Basic and acidic residues" evidence="6">
    <location>
        <begin position="326"/>
        <end position="363"/>
    </location>
</feature>
<comment type="similarity">
    <text evidence="4">Belongs to the SIMIBI class G3E GTPase family. ZNG1 subfamily.</text>
</comment>
<dbReference type="InterPro" id="IPR036627">
    <property type="entry name" value="CobW-likC_sf"/>
</dbReference>
<dbReference type="PANTHER" id="PTHR13748:SF62">
    <property type="entry name" value="COBW DOMAIN-CONTAINING PROTEIN"/>
    <property type="match status" value="1"/>
</dbReference>
<dbReference type="EMBL" id="JALJOS010000008">
    <property type="protein sequence ID" value="KAK9835476.1"/>
    <property type="molecule type" value="Genomic_DNA"/>
</dbReference>
<reference evidence="8 9" key="1">
    <citation type="journal article" date="2024" name="Nat. Commun.">
        <title>Phylogenomics reveals the evolutionary origins of lichenization in chlorophyte algae.</title>
        <authorList>
            <person name="Puginier C."/>
            <person name="Libourel C."/>
            <person name="Otte J."/>
            <person name="Skaloud P."/>
            <person name="Haon M."/>
            <person name="Grisel S."/>
            <person name="Petersen M."/>
            <person name="Berrin J.G."/>
            <person name="Delaux P.M."/>
            <person name="Dal Grande F."/>
            <person name="Keller J."/>
        </authorList>
    </citation>
    <scope>NUCLEOTIDE SEQUENCE [LARGE SCALE GENOMIC DNA]</scope>
    <source>
        <strain evidence="8 9">SAG 2145</strain>
    </source>
</reference>
<evidence type="ECO:0000259" key="7">
    <source>
        <dbReference type="SMART" id="SM00833"/>
    </source>
</evidence>
<dbReference type="CDD" id="cd03112">
    <property type="entry name" value="CobW-like"/>
    <property type="match status" value="1"/>
</dbReference>
<dbReference type="GO" id="GO:0016787">
    <property type="term" value="F:hydrolase activity"/>
    <property type="evidence" value="ECO:0007669"/>
    <property type="project" value="UniProtKB-KW"/>
</dbReference>
<evidence type="ECO:0000256" key="5">
    <source>
        <dbReference type="ARBA" id="ARBA00049117"/>
    </source>
</evidence>
<feature type="compositionally biased region" description="Basic and acidic residues" evidence="6">
    <location>
        <begin position="300"/>
        <end position="318"/>
    </location>
</feature>
<accession>A0AAW1RQ41</accession>
<feature type="region of interest" description="Disordered" evidence="6">
    <location>
        <begin position="300"/>
        <end position="373"/>
    </location>
</feature>
<sequence length="480" mass="53640">MQTQGVHAGHSKQVGGSCLLLHARKLQSKRPSAGRHVAIIPDIFRHQLRKLGGGLATRKARTAVTAAAAAHETIDVSAEVIDDRIPVTIITGFLGSGKTTLLNHILTANHGKRIAVIENEFGEIDIDSELVTARDTLSDGEQQIMMLNNGCLCCTVRDDLVKMLGELVQRRDQFDRIVVETTGLANPAPIIQTFILDQDTSDKLNLDGVVTLVDSKHVEQHLDDKKAEGDVNEALEQIAYADRIIMNKTDLTSDSELRQLESRIRTINDMAQIKRATKANVSTDWVLGVGGFDLKRYEEEAEAARHSSHHDHSHDHHDHGHAHATHSHDHSHDHSSDGHAHEAEHAHAHAEHSHDHSGHDHSSHDHHHHDHHHDDRINSLSLLVDGDLHLEAVNLWMGTLIDFCKEDLFRYKGILSIAGWEDKFIFQGVHMVFEGCAGKNWEPNEKRQSKMVFIGRDLNKEVIREGFEKCRVKPGDRVVV</sequence>
<evidence type="ECO:0000256" key="4">
    <source>
        <dbReference type="ARBA" id="ARBA00034320"/>
    </source>
</evidence>
<evidence type="ECO:0000256" key="6">
    <source>
        <dbReference type="SAM" id="MobiDB-lite"/>
    </source>
</evidence>
<comment type="catalytic activity">
    <reaction evidence="5">
        <text>GTP + H2O = GDP + phosphate + H(+)</text>
        <dbReference type="Rhea" id="RHEA:19669"/>
        <dbReference type="ChEBI" id="CHEBI:15377"/>
        <dbReference type="ChEBI" id="CHEBI:15378"/>
        <dbReference type="ChEBI" id="CHEBI:37565"/>
        <dbReference type="ChEBI" id="CHEBI:43474"/>
        <dbReference type="ChEBI" id="CHEBI:58189"/>
    </reaction>
    <physiologicalReaction direction="left-to-right" evidence="5">
        <dbReference type="Rhea" id="RHEA:19670"/>
    </physiologicalReaction>
</comment>
<dbReference type="Pfam" id="PF02492">
    <property type="entry name" value="cobW"/>
    <property type="match status" value="1"/>
</dbReference>
<dbReference type="Pfam" id="PF07683">
    <property type="entry name" value="CobW_C"/>
    <property type="match status" value="1"/>
</dbReference>
<evidence type="ECO:0000256" key="2">
    <source>
        <dbReference type="ARBA" id="ARBA00022801"/>
    </source>
</evidence>
<dbReference type="SUPFAM" id="SSF90002">
    <property type="entry name" value="Hypothetical protein YjiA, C-terminal domain"/>
    <property type="match status" value="1"/>
</dbReference>
<evidence type="ECO:0000313" key="8">
    <source>
        <dbReference type="EMBL" id="KAK9835476.1"/>
    </source>
</evidence>
<evidence type="ECO:0000313" key="9">
    <source>
        <dbReference type="Proteomes" id="UP001438707"/>
    </source>
</evidence>
<dbReference type="GO" id="GO:0000166">
    <property type="term" value="F:nucleotide binding"/>
    <property type="evidence" value="ECO:0007669"/>
    <property type="project" value="UniProtKB-KW"/>
</dbReference>
<proteinExistence type="inferred from homology"/>
<dbReference type="SUPFAM" id="SSF52540">
    <property type="entry name" value="P-loop containing nucleoside triphosphate hydrolases"/>
    <property type="match status" value="1"/>
</dbReference>
<keyword evidence="1" id="KW-0547">Nucleotide-binding</keyword>
<gene>
    <name evidence="8" type="ORF">WJX74_001107</name>
</gene>
<protein>
    <recommendedName>
        <fullName evidence="7">CobW C-terminal domain-containing protein</fullName>
    </recommendedName>
</protein>
<dbReference type="Gene3D" id="3.40.50.300">
    <property type="entry name" value="P-loop containing nucleotide triphosphate hydrolases"/>
    <property type="match status" value="1"/>
</dbReference>
<keyword evidence="2" id="KW-0378">Hydrolase</keyword>
<dbReference type="Gene3D" id="3.30.1220.10">
    <property type="entry name" value="CobW-like, C-terminal domain"/>
    <property type="match status" value="1"/>
</dbReference>
<dbReference type="AlphaFoldDB" id="A0AAW1RQ41"/>
<evidence type="ECO:0000256" key="1">
    <source>
        <dbReference type="ARBA" id="ARBA00022741"/>
    </source>
</evidence>
<dbReference type="InterPro" id="IPR051316">
    <property type="entry name" value="Zinc-reg_GTPase_activator"/>
</dbReference>
<dbReference type="InterPro" id="IPR011629">
    <property type="entry name" value="CobW-like_C"/>
</dbReference>
<organism evidence="8 9">
    <name type="scientific">Apatococcus lobatus</name>
    <dbReference type="NCBI Taxonomy" id="904363"/>
    <lineage>
        <taxon>Eukaryota</taxon>
        <taxon>Viridiplantae</taxon>
        <taxon>Chlorophyta</taxon>
        <taxon>core chlorophytes</taxon>
        <taxon>Trebouxiophyceae</taxon>
        <taxon>Chlorellales</taxon>
        <taxon>Chlorellaceae</taxon>
        <taxon>Apatococcus</taxon>
    </lineage>
</organism>
<dbReference type="SMART" id="SM00833">
    <property type="entry name" value="CobW_C"/>
    <property type="match status" value="1"/>
</dbReference>
<dbReference type="GO" id="GO:0005737">
    <property type="term" value="C:cytoplasm"/>
    <property type="evidence" value="ECO:0007669"/>
    <property type="project" value="TreeGrafter"/>
</dbReference>
<dbReference type="Proteomes" id="UP001438707">
    <property type="component" value="Unassembled WGS sequence"/>
</dbReference>
<dbReference type="InterPro" id="IPR003495">
    <property type="entry name" value="CobW/HypB/UreG_nucleotide-bd"/>
</dbReference>
<keyword evidence="3" id="KW-0143">Chaperone</keyword>
<dbReference type="InterPro" id="IPR027417">
    <property type="entry name" value="P-loop_NTPase"/>
</dbReference>